<dbReference type="STRING" id="1817772.A2527_06300"/>
<comment type="caution">
    <text evidence="1">The sequence shown here is derived from an EMBL/GenBank/DDBJ whole genome shotgun (WGS) entry which is preliminary data.</text>
</comment>
<evidence type="ECO:0000313" key="2">
    <source>
        <dbReference type="Proteomes" id="UP000178449"/>
    </source>
</evidence>
<dbReference type="EMBL" id="MFNE01000030">
    <property type="protein sequence ID" value="OGG94947.1"/>
    <property type="molecule type" value="Genomic_DNA"/>
</dbReference>
<gene>
    <name evidence="1" type="ORF">A2527_06300</name>
</gene>
<reference evidence="1 2" key="1">
    <citation type="journal article" date="2016" name="Nat. Commun.">
        <title>Thousands of microbial genomes shed light on interconnected biogeochemical processes in an aquifer system.</title>
        <authorList>
            <person name="Anantharaman K."/>
            <person name="Brown C.T."/>
            <person name="Hug L.A."/>
            <person name="Sharon I."/>
            <person name="Castelle C.J."/>
            <person name="Probst A.J."/>
            <person name="Thomas B.C."/>
            <person name="Singh A."/>
            <person name="Wilkins M.J."/>
            <person name="Karaoz U."/>
            <person name="Brodie E.L."/>
            <person name="Williams K.H."/>
            <person name="Hubbard S.S."/>
            <person name="Banfield J.F."/>
        </authorList>
    </citation>
    <scope>NUCLEOTIDE SEQUENCE [LARGE SCALE GENOMIC DNA]</scope>
</reference>
<proteinExistence type="predicted"/>
<dbReference type="Proteomes" id="UP000178449">
    <property type="component" value="Unassembled WGS sequence"/>
</dbReference>
<accession>A0A1F6GA08</accession>
<protein>
    <submittedName>
        <fullName evidence="1">Uncharacterized protein</fullName>
    </submittedName>
</protein>
<organism evidence="1 2">
    <name type="scientific">Candidatus Lambdaproteobacteria bacterium RIFOXYD2_FULL_50_16</name>
    <dbReference type="NCBI Taxonomy" id="1817772"/>
    <lineage>
        <taxon>Bacteria</taxon>
        <taxon>Pseudomonadati</taxon>
        <taxon>Pseudomonadota</taxon>
        <taxon>Candidatus Lambdaproteobacteria</taxon>
    </lineage>
</organism>
<sequence length="77" mass="8644">MGARLKALNQFNRKALWFLSWQVLARQLLLAVLSRRGVAPGTKGLLVSTPGKPRELNFGLPVWRGRVINLDSSFNEL</sequence>
<evidence type="ECO:0000313" key="1">
    <source>
        <dbReference type="EMBL" id="OGG94947.1"/>
    </source>
</evidence>
<name>A0A1F6GA08_9PROT</name>
<dbReference type="AlphaFoldDB" id="A0A1F6GA08"/>